<dbReference type="InterPro" id="IPR048395">
    <property type="entry name" value="Glyco_hydro_31_C"/>
</dbReference>
<protein>
    <recommendedName>
        <fullName evidence="3">alpha-glucosidase</fullName>
        <ecNumber evidence="3">3.2.1.20</ecNumber>
    </recommendedName>
</protein>
<dbReference type="EMBL" id="CVQI01007224">
    <property type="protein sequence ID" value="CRK16724.1"/>
    <property type="molecule type" value="Genomic_DNA"/>
</dbReference>
<dbReference type="SUPFAM" id="SSF51445">
    <property type="entry name" value="(Trans)glycosidases"/>
    <property type="match status" value="1"/>
</dbReference>
<comment type="similarity">
    <text evidence="2 4">Belongs to the glycosyl hydrolase 31 family.</text>
</comment>
<dbReference type="Gene3D" id="2.60.40.1180">
    <property type="entry name" value="Golgi alpha-mannosidase II"/>
    <property type="match status" value="1"/>
</dbReference>
<accession>A0A0G4L3Y9</accession>
<reference evidence="9" key="1">
    <citation type="submission" date="2015-05" db="EMBL/GenBank/DDBJ databases">
        <authorList>
            <person name="Fogelqvist Johan"/>
        </authorList>
    </citation>
    <scope>NUCLEOTIDE SEQUENCE [LARGE SCALE GENOMIC DNA]</scope>
</reference>
<feature type="region of interest" description="Disordered" evidence="5">
    <location>
        <begin position="1"/>
        <end position="25"/>
    </location>
</feature>
<keyword evidence="4" id="KW-0326">Glycosidase</keyword>
<evidence type="ECO:0000256" key="3">
    <source>
        <dbReference type="ARBA" id="ARBA00012741"/>
    </source>
</evidence>
<evidence type="ECO:0000259" key="7">
    <source>
        <dbReference type="Pfam" id="PF21365"/>
    </source>
</evidence>
<dbReference type="GO" id="GO:0005975">
    <property type="term" value="P:carbohydrate metabolic process"/>
    <property type="evidence" value="ECO:0007669"/>
    <property type="project" value="InterPro"/>
</dbReference>
<dbReference type="GO" id="GO:0004558">
    <property type="term" value="F:alpha-1,4-glucosidase activity"/>
    <property type="evidence" value="ECO:0007669"/>
    <property type="project" value="UniProtKB-EC"/>
</dbReference>
<evidence type="ECO:0000256" key="2">
    <source>
        <dbReference type="ARBA" id="ARBA00007806"/>
    </source>
</evidence>
<feature type="compositionally biased region" description="Polar residues" evidence="5">
    <location>
        <begin position="11"/>
        <end position="22"/>
    </location>
</feature>
<sequence>MAAALGHKSQNKAPIQSTGSRASTREPPGIHALWLLTHYHYLDNALVAQRPLIFSRYAGLGSHRYPVGFSGDRVVSWKSLDFQPEFTATTSNIGHGWWSHDIGEHMFGSRDDELVTRWVQLGVFSPIIRLHSSNSRWHINIRASTENEPLVQPMYWEHPALDQAYKVPRRYTFGTQLFVCPITKPRNSSTGLSSVRAWFSPGATRYVGIFTGLVYDGGRELEVFRPLYKMPLFAREGSIIPLDAAVIPENGGQNITAYEILFVVGQNGQFDLLESAEDDAVRAITPSPVSGTFS</sequence>
<dbReference type="InterPro" id="IPR013780">
    <property type="entry name" value="Glyco_hydro_b"/>
</dbReference>
<feature type="domain" description="Glycoside hydrolase family 31 TIM barrel" evidence="6">
    <location>
        <begin position="40"/>
        <end position="135"/>
    </location>
</feature>
<proteinExistence type="inferred from homology"/>
<evidence type="ECO:0000256" key="1">
    <source>
        <dbReference type="ARBA" id="ARBA00001657"/>
    </source>
</evidence>
<evidence type="ECO:0000259" key="6">
    <source>
        <dbReference type="Pfam" id="PF01055"/>
    </source>
</evidence>
<dbReference type="InterPro" id="IPR000322">
    <property type="entry name" value="Glyco_hydro_31_TIM"/>
</dbReference>
<feature type="domain" description="Glycosyl hydrolase family 31 C-terminal" evidence="7">
    <location>
        <begin position="148"/>
        <end position="240"/>
    </location>
</feature>
<organism evidence="8 9">
    <name type="scientific">Verticillium longisporum</name>
    <name type="common">Verticillium dahliae var. longisporum</name>
    <dbReference type="NCBI Taxonomy" id="100787"/>
    <lineage>
        <taxon>Eukaryota</taxon>
        <taxon>Fungi</taxon>
        <taxon>Dikarya</taxon>
        <taxon>Ascomycota</taxon>
        <taxon>Pezizomycotina</taxon>
        <taxon>Sordariomycetes</taxon>
        <taxon>Hypocreomycetidae</taxon>
        <taxon>Glomerellales</taxon>
        <taxon>Plectosphaerellaceae</taxon>
        <taxon>Verticillium</taxon>
    </lineage>
</organism>
<name>A0A0G4L3Y9_VERLO</name>
<dbReference type="SUPFAM" id="SSF51011">
    <property type="entry name" value="Glycosyl hydrolase domain"/>
    <property type="match status" value="1"/>
</dbReference>
<dbReference type="Pfam" id="PF21365">
    <property type="entry name" value="Glyco_hydro_31_3rd"/>
    <property type="match status" value="1"/>
</dbReference>
<keyword evidence="4" id="KW-0378">Hydrolase</keyword>
<evidence type="ECO:0000256" key="5">
    <source>
        <dbReference type="SAM" id="MobiDB-lite"/>
    </source>
</evidence>
<dbReference type="AlphaFoldDB" id="A0A0G4L3Y9"/>
<dbReference type="Gene3D" id="3.20.20.80">
    <property type="entry name" value="Glycosidases"/>
    <property type="match status" value="1"/>
</dbReference>
<evidence type="ECO:0000313" key="8">
    <source>
        <dbReference type="EMBL" id="CRK16724.1"/>
    </source>
</evidence>
<evidence type="ECO:0000313" key="9">
    <source>
        <dbReference type="Proteomes" id="UP000045706"/>
    </source>
</evidence>
<dbReference type="PANTHER" id="PTHR22762:SF89">
    <property type="entry name" value="ALPHA-XYLOSIDASE"/>
    <property type="match status" value="1"/>
</dbReference>
<dbReference type="Proteomes" id="UP000045706">
    <property type="component" value="Unassembled WGS sequence"/>
</dbReference>
<gene>
    <name evidence="8" type="ORF">BN1723_011069</name>
</gene>
<dbReference type="PANTHER" id="PTHR22762">
    <property type="entry name" value="ALPHA-GLUCOSIDASE"/>
    <property type="match status" value="1"/>
</dbReference>
<comment type="catalytic activity">
    <reaction evidence="1">
        <text>Hydrolysis of terminal, non-reducing (1-&gt;4)-linked alpha-D-glucose residues with release of alpha-D-glucose.</text>
        <dbReference type="EC" id="3.2.1.20"/>
    </reaction>
</comment>
<dbReference type="InterPro" id="IPR017853">
    <property type="entry name" value="GH"/>
</dbReference>
<evidence type="ECO:0000256" key="4">
    <source>
        <dbReference type="RuleBase" id="RU361185"/>
    </source>
</evidence>
<dbReference type="EC" id="3.2.1.20" evidence="3"/>
<dbReference type="GO" id="GO:0006491">
    <property type="term" value="P:N-glycan processing"/>
    <property type="evidence" value="ECO:0007669"/>
    <property type="project" value="TreeGrafter"/>
</dbReference>
<dbReference type="Pfam" id="PF01055">
    <property type="entry name" value="Glyco_hydro_31_2nd"/>
    <property type="match status" value="1"/>
</dbReference>